<dbReference type="EMBL" id="BAAAFZ010000030">
    <property type="protein sequence ID" value="GAA0585244.1"/>
    <property type="molecule type" value="Genomic_DNA"/>
</dbReference>
<comment type="caution">
    <text evidence="2">The sequence shown here is derived from an EMBL/GenBank/DDBJ whole genome shotgun (WGS) entry which is preliminary data.</text>
</comment>
<dbReference type="PANTHER" id="PTHR41247:SF1">
    <property type="entry name" value="HTH-TYPE TRANSCRIPTIONAL REPRESSOR YCNK"/>
    <property type="match status" value="1"/>
</dbReference>
<feature type="region of interest" description="Disordered" evidence="1">
    <location>
        <begin position="169"/>
        <end position="188"/>
    </location>
</feature>
<sequence>MRARAILGAIGLALALLGGGCDDAPDAAATPPPRALTAAATGHYCNMNVLEHAGPKGQILLRGRAEPVWFTSSRDTLAFTMLPEEPKDVLAVYVSDMGRAPDWERPGAENWVDARKAFYVIGSDRRGGMGTEEAVPFEERAAAERFAAENGGRIVAFGEVPRDYVLGGAAADAPPLPAPAGSAPAHRH</sequence>
<dbReference type="Gene3D" id="3.30.70.2060">
    <property type="match status" value="1"/>
</dbReference>
<reference evidence="3" key="1">
    <citation type="journal article" date="2019" name="Int. J. Syst. Evol. Microbiol.">
        <title>The Global Catalogue of Microorganisms (GCM) 10K type strain sequencing project: providing services to taxonomists for standard genome sequencing and annotation.</title>
        <authorList>
            <consortium name="The Broad Institute Genomics Platform"/>
            <consortium name="The Broad Institute Genome Sequencing Center for Infectious Disease"/>
            <person name="Wu L."/>
            <person name="Ma J."/>
        </authorList>
    </citation>
    <scope>NUCLEOTIDE SEQUENCE [LARGE SCALE GENOMIC DNA]</scope>
    <source>
        <strain evidence="3">JCM 9933</strain>
    </source>
</reference>
<dbReference type="SUPFAM" id="SSF160387">
    <property type="entry name" value="NosL/MerB-like"/>
    <property type="match status" value="1"/>
</dbReference>
<dbReference type="RefSeq" id="WP_343895588.1">
    <property type="nucleotide sequence ID" value="NZ_BAAAFZ010000030.1"/>
</dbReference>
<gene>
    <name evidence="2" type="ORF">GCM10009416_24510</name>
</gene>
<evidence type="ECO:0008006" key="4">
    <source>
        <dbReference type="Google" id="ProtNLM"/>
    </source>
</evidence>
<dbReference type="PROSITE" id="PS51257">
    <property type="entry name" value="PROKAR_LIPOPROTEIN"/>
    <property type="match status" value="1"/>
</dbReference>
<accession>A0ABP3Q7W0</accession>
<name>A0ABP3Q7W0_9PROT</name>
<dbReference type="Proteomes" id="UP001501588">
    <property type="component" value="Unassembled WGS sequence"/>
</dbReference>
<evidence type="ECO:0000313" key="3">
    <source>
        <dbReference type="Proteomes" id="UP001501588"/>
    </source>
</evidence>
<evidence type="ECO:0000313" key="2">
    <source>
        <dbReference type="EMBL" id="GAA0585244.1"/>
    </source>
</evidence>
<keyword evidence="3" id="KW-1185">Reference proteome</keyword>
<protein>
    <recommendedName>
        <fullName evidence="4">Copper resistance protein CopZ</fullName>
    </recommendedName>
</protein>
<dbReference type="Pfam" id="PF05573">
    <property type="entry name" value="NosL"/>
    <property type="match status" value="1"/>
</dbReference>
<organism evidence="2 3">
    <name type="scientific">Craurococcus roseus</name>
    <dbReference type="NCBI Taxonomy" id="77585"/>
    <lineage>
        <taxon>Bacteria</taxon>
        <taxon>Pseudomonadati</taxon>
        <taxon>Pseudomonadota</taxon>
        <taxon>Alphaproteobacteria</taxon>
        <taxon>Acetobacterales</taxon>
        <taxon>Acetobacteraceae</taxon>
        <taxon>Craurococcus</taxon>
    </lineage>
</organism>
<dbReference type="PANTHER" id="PTHR41247">
    <property type="entry name" value="HTH-TYPE TRANSCRIPTIONAL REPRESSOR YCNK"/>
    <property type="match status" value="1"/>
</dbReference>
<dbReference type="Gene3D" id="3.30.70.2050">
    <property type="match status" value="1"/>
</dbReference>
<proteinExistence type="predicted"/>
<evidence type="ECO:0000256" key="1">
    <source>
        <dbReference type="SAM" id="MobiDB-lite"/>
    </source>
</evidence>
<dbReference type="InterPro" id="IPR008719">
    <property type="entry name" value="N2O_reductase_NosL"/>
</dbReference>